<comment type="caution">
    <text evidence="3">The sequence shown here is derived from an EMBL/GenBank/DDBJ whole genome shotgun (WGS) entry which is preliminary data.</text>
</comment>
<evidence type="ECO:0000259" key="1">
    <source>
        <dbReference type="PROSITE" id="PS51986"/>
    </source>
</evidence>
<dbReference type="PROSITE" id="PS51987">
    <property type="entry name" value="GS_CATALYTIC"/>
    <property type="match status" value="1"/>
</dbReference>
<dbReference type="InterPro" id="IPR022147">
    <property type="entry name" value="GSIII_N"/>
</dbReference>
<dbReference type="AlphaFoldDB" id="A0A644TC91"/>
<dbReference type="PANTHER" id="PTHR42974:SF1">
    <property type="entry name" value="TYPE-3 GLUTAMINE SYNTHETASE"/>
    <property type="match status" value="1"/>
</dbReference>
<proteinExistence type="predicted"/>
<dbReference type="InterPro" id="IPR040577">
    <property type="entry name" value="Gln-synt_C"/>
</dbReference>
<reference evidence="3" key="1">
    <citation type="submission" date="2019-08" db="EMBL/GenBank/DDBJ databases">
        <authorList>
            <person name="Kucharzyk K."/>
            <person name="Murdoch R.W."/>
            <person name="Higgins S."/>
            <person name="Loffler F."/>
        </authorList>
    </citation>
    <scope>NUCLEOTIDE SEQUENCE</scope>
</reference>
<dbReference type="GO" id="GO:0006542">
    <property type="term" value="P:glutamine biosynthetic process"/>
    <property type="evidence" value="ECO:0007669"/>
    <property type="project" value="InterPro"/>
</dbReference>
<dbReference type="PANTHER" id="PTHR42974">
    <property type="entry name" value="GLUTAMINE SYNTHETASE"/>
    <property type="match status" value="1"/>
</dbReference>
<accession>A0A644TC91</accession>
<name>A0A644TC91_9ZZZZ</name>
<dbReference type="Gene3D" id="1.20.120.1560">
    <property type="match status" value="1"/>
</dbReference>
<dbReference type="EMBL" id="VSSQ01000025">
    <property type="protein sequence ID" value="MPL64528.1"/>
    <property type="molecule type" value="Genomic_DNA"/>
</dbReference>
<dbReference type="EC" id="6.3.1.2" evidence="3"/>
<dbReference type="InterPro" id="IPR027303">
    <property type="entry name" value="Gln_synth_gly_rich_site"/>
</dbReference>
<dbReference type="Gene3D" id="3.30.590.10">
    <property type="entry name" value="Glutamine synthetase/guanido kinase, catalytic domain"/>
    <property type="match status" value="1"/>
</dbReference>
<dbReference type="InterPro" id="IPR014746">
    <property type="entry name" value="Gln_synth/guanido_kin_cat_dom"/>
</dbReference>
<dbReference type="Pfam" id="PF18318">
    <property type="entry name" value="Gln-synt_C-ter"/>
    <property type="match status" value="1"/>
</dbReference>
<dbReference type="PROSITE" id="PS51986">
    <property type="entry name" value="GS_BETA_GRASP"/>
    <property type="match status" value="1"/>
</dbReference>
<evidence type="ECO:0000259" key="2">
    <source>
        <dbReference type="PROSITE" id="PS51987"/>
    </source>
</evidence>
<dbReference type="InterPro" id="IPR008146">
    <property type="entry name" value="Gln_synth_cat_dom"/>
</dbReference>
<dbReference type="PROSITE" id="PS00181">
    <property type="entry name" value="GLNA_ATP"/>
    <property type="match status" value="1"/>
</dbReference>
<gene>
    <name evidence="3" type="primary">glnA_4</name>
    <name evidence="3" type="ORF">SDC9_10183</name>
</gene>
<organism evidence="3">
    <name type="scientific">bioreactor metagenome</name>
    <dbReference type="NCBI Taxonomy" id="1076179"/>
    <lineage>
        <taxon>unclassified sequences</taxon>
        <taxon>metagenomes</taxon>
        <taxon>ecological metagenomes</taxon>
    </lineage>
</organism>
<dbReference type="InterPro" id="IPR008147">
    <property type="entry name" value="Gln_synt_N"/>
</dbReference>
<protein>
    <submittedName>
        <fullName evidence="3">Glutamine synthetase</fullName>
        <ecNumber evidence="3">6.3.1.2</ecNumber>
    </submittedName>
</protein>
<keyword evidence="3" id="KW-0436">Ligase</keyword>
<sequence>MDLCEEATGGRLSDFYGDHCFSNNVMRERLPRSIYAELMQVQAGKKELTLEVAEVVASAMKEWASDHGATHYTHWFHPLSGLTAEKHESFVSPLPDGGVIVEFSGKELVKGEPDASSFPSGGLRATFEARGYTAWDVTSPAFLKTNPKGVTLCIPTAFVSYNGHALDKKVPLLRSMDALNKAALRLLHLLGEKEVERVLPTAGPEQEYFLVNADLYKKRPDLLLTGRTVFGSMPAKGQELEDHYYGAIEERVAAFMSELNAELWSMGVAAKTQHNEVAPNQFEIACVFTQANIAADDNQLVMETLRKVANRHGMAALLHEKPFDGVNGSGKHINWSLSTNTGLNLLDSDKALSEDSQIGSLGVARFILFTIAVIQAVDTRAGLIRASASTAGNDRRLGGHEAPPSIISVFLGEPLTELFDSLTNGRKKLRVNLGKVETGAKSLPRLPKDFSDRNRTSPFAYTGNKFEFRMVAASQSAATPTMALNAAVAESLENLADTLETELGKGLSVEEAALRVAGAAWKTHRHVVFNGNGYSKEWIKEAAARGLPLFRSAVEAIPEFMKPSNVEMLSKLGILSVEEAESRCIIYLERYAKQINIEAGVALDIARRYVFPAASKSAEAFARAASGLAAVGAPSVAQEQRARRLASLSGKLIEEADRLEIALSDAQRIEDSLAAAQAYREAVVQRMDNLRLVVDEIERLMPKNEWPLPNYEDLLYSL</sequence>
<dbReference type="InterPro" id="IPR052725">
    <property type="entry name" value="GS_Type-3"/>
</dbReference>
<feature type="domain" description="GS beta-grasp" evidence="1">
    <location>
        <begin position="70"/>
        <end position="163"/>
    </location>
</feature>
<dbReference type="SMART" id="SM01230">
    <property type="entry name" value="Gln-synt_C"/>
    <property type="match status" value="1"/>
</dbReference>
<dbReference type="GO" id="GO:0004356">
    <property type="term" value="F:glutamine synthetase activity"/>
    <property type="evidence" value="ECO:0007669"/>
    <property type="project" value="UniProtKB-EC"/>
</dbReference>
<dbReference type="SUPFAM" id="SSF55931">
    <property type="entry name" value="Glutamine synthetase/guanido kinase"/>
    <property type="match status" value="1"/>
</dbReference>
<dbReference type="Pfam" id="PF00120">
    <property type="entry name" value="Gln-synt_C"/>
    <property type="match status" value="1"/>
</dbReference>
<dbReference type="Pfam" id="PF12437">
    <property type="entry name" value="GSIII_N"/>
    <property type="match status" value="1"/>
</dbReference>
<feature type="domain" description="GS catalytic" evidence="2">
    <location>
        <begin position="168"/>
        <end position="610"/>
    </location>
</feature>
<evidence type="ECO:0000313" key="3">
    <source>
        <dbReference type="EMBL" id="MPL64528.1"/>
    </source>
</evidence>